<feature type="chain" id="PRO_5031313531" evidence="5">
    <location>
        <begin position="31"/>
        <end position="483"/>
    </location>
</feature>
<dbReference type="SUPFAM" id="SSF51445">
    <property type="entry name" value="(Trans)glycosidases"/>
    <property type="match status" value="1"/>
</dbReference>
<dbReference type="Pfam" id="PF00150">
    <property type="entry name" value="Cellulase"/>
    <property type="match status" value="1"/>
</dbReference>
<evidence type="ECO:0000256" key="1">
    <source>
        <dbReference type="ARBA" id="ARBA00005641"/>
    </source>
</evidence>
<keyword evidence="2 4" id="KW-0378">Hydrolase</keyword>
<comment type="similarity">
    <text evidence="1 4">Belongs to the glycosyl hydrolase 5 (cellulase A) family.</text>
</comment>
<name>A0A7W5CEQ1_9BACL</name>
<dbReference type="PANTHER" id="PTHR34142:SF1">
    <property type="entry name" value="GLYCOSIDE HYDROLASE FAMILY 5 DOMAIN-CONTAINING PROTEIN"/>
    <property type="match status" value="1"/>
</dbReference>
<proteinExistence type="inferred from homology"/>
<feature type="signal peptide" evidence="5">
    <location>
        <begin position="1"/>
        <end position="30"/>
    </location>
</feature>
<protein>
    <submittedName>
        <fullName evidence="8">Mannan endo-1,4-beta-mannosidase</fullName>
        <ecNumber evidence="8">3.2.1.78</ecNumber>
    </submittedName>
</protein>
<accession>A0A7W5CEQ1</accession>
<comment type="caution">
    <text evidence="8">The sequence shown here is derived from an EMBL/GenBank/DDBJ whole genome shotgun (WGS) entry which is preliminary data.</text>
</comment>
<evidence type="ECO:0000256" key="2">
    <source>
        <dbReference type="ARBA" id="ARBA00022801"/>
    </source>
</evidence>
<sequence>MIIRKIRMTFMVAIILALVVPFIASEQTHAANGFYVSGTNLKDANGNNFVIRGVNNAHAWFDTQAYNALSTISSKKVNAVRIVWSTSGSASRLQQIIDRCKELGMIAIVELHDVTGSNSASGLNDMANYFASSAVKSILTSNEKYVLVNIANEWGDHSLSDIAWRDAYKTAISTIRNAGIHNTIIVDGSGWGQNASPIKAYGNALLAHDPDHNIMFSIHMYGSWNDSSKIGTELQAIKNLGLAVMIGEFGYNYNNGNNNLGSQVNAQEIMNQSQAKGIGYMAWSWTGNDSGNAWLDMTTSDWQTPTTWGNLIINGTNGIWATSVKATVFNGNSSALYDFESGNTQGWTALNVTGGPWSVTDWAATGSSSLKADVTLGGGQFTLQYTGSNNFSGKSAISAKVKHAAWGSVGSGLQAKLFIKTGSSYTWYDSGTVNINATGTSTLSLSLSGVSNLGDVREIGVQFLSPTNSSGTSAVFVDSVVLQ</sequence>
<dbReference type="Gene3D" id="2.60.120.260">
    <property type="entry name" value="Galactose-binding domain-like"/>
    <property type="match status" value="1"/>
</dbReference>
<evidence type="ECO:0000256" key="5">
    <source>
        <dbReference type="SAM" id="SignalP"/>
    </source>
</evidence>
<dbReference type="InterPro" id="IPR008979">
    <property type="entry name" value="Galactose-bd-like_sf"/>
</dbReference>
<dbReference type="PANTHER" id="PTHR34142">
    <property type="entry name" value="ENDO-BETA-1,4-GLUCANASE A"/>
    <property type="match status" value="1"/>
</dbReference>
<dbReference type="SUPFAM" id="SSF49785">
    <property type="entry name" value="Galactose-binding domain-like"/>
    <property type="match status" value="1"/>
</dbReference>
<feature type="domain" description="Mannanase galactose-binding" evidence="7">
    <location>
        <begin position="337"/>
        <end position="479"/>
    </location>
</feature>
<dbReference type="GO" id="GO:0009251">
    <property type="term" value="P:glucan catabolic process"/>
    <property type="evidence" value="ECO:0007669"/>
    <property type="project" value="TreeGrafter"/>
</dbReference>
<dbReference type="Gene3D" id="3.20.20.80">
    <property type="entry name" value="Glycosidases"/>
    <property type="match status" value="1"/>
</dbReference>
<dbReference type="Pfam" id="PF21253">
    <property type="entry name" value="Mann_GBD_bact"/>
    <property type="match status" value="1"/>
</dbReference>
<dbReference type="EC" id="3.2.1.78" evidence="8"/>
<keyword evidence="9" id="KW-1185">Reference proteome</keyword>
<reference evidence="8 9" key="1">
    <citation type="submission" date="2020-08" db="EMBL/GenBank/DDBJ databases">
        <title>Genomic Encyclopedia of Type Strains, Phase III (KMG-III): the genomes of soil and plant-associated and newly described type strains.</title>
        <authorList>
            <person name="Whitman W."/>
        </authorList>
    </citation>
    <scope>NUCLEOTIDE SEQUENCE [LARGE SCALE GENOMIC DNA]</scope>
    <source>
        <strain evidence="8 9">CECT 8234</strain>
    </source>
</reference>
<gene>
    <name evidence="8" type="ORF">FHS16_006369</name>
</gene>
<dbReference type="EMBL" id="JACHXW010000035">
    <property type="protein sequence ID" value="MBB3156247.1"/>
    <property type="molecule type" value="Genomic_DNA"/>
</dbReference>
<evidence type="ECO:0000256" key="4">
    <source>
        <dbReference type="RuleBase" id="RU361153"/>
    </source>
</evidence>
<evidence type="ECO:0000259" key="7">
    <source>
        <dbReference type="Pfam" id="PF21253"/>
    </source>
</evidence>
<evidence type="ECO:0000259" key="6">
    <source>
        <dbReference type="Pfam" id="PF00150"/>
    </source>
</evidence>
<feature type="domain" description="Glycoside hydrolase family 5" evidence="6">
    <location>
        <begin position="43"/>
        <end position="288"/>
    </location>
</feature>
<evidence type="ECO:0000313" key="8">
    <source>
        <dbReference type="EMBL" id="MBB3156247.1"/>
    </source>
</evidence>
<dbReference type="RefSeq" id="WP_183571532.1">
    <property type="nucleotide sequence ID" value="NZ_CBCSLB010000039.1"/>
</dbReference>
<dbReference type="AlphaFoldDB" id="A0A7W5CEQ1"/>
<dbReference type="GO" id="GO:0016985">
    <property type="term" value="F:mannan endo-1,4-beta-mannosidase activity"/>
    <property type="evidence" value="ECO:0007669"/>
    <property type="project" value="UniProtKB-EC"/>
</dbReference>
<keyword evidence="3 4" id="KW-0326">Glycosidase</keyword>
<keyword evidence="5" id="KW-0732">Signal</keyword>
<dbReference type="InterPro" id="IPR001547">
    <property type="entry name" value="Glyco_hydro_5"/>
</dbReference>
<evidence type="ECO:0000313" key="9">
    <source>
        <dbReference type="Proteomes" id="UP000518605"/>
    </source>
</evidence>
<dbReference type="InterPro" id="IPR049475">
    <property type="entry name" value="Mann_GBD_bact"/>
</dbReference>
<evidence type="ECO:0000256" key="3">
    <source>
        <dbReference type="ARBA" id="ARBA00023295"/>
    </source>
</evidence>
<dbReference type="InterPro" id="IPR017853">
    <property type="entry name" value="GH"/>
</dbReference>
<organism evidence="8 9">
    <name type="scientific">Paenibacillus endophyticus</name>
    <dbReference type="NCBI Taxonomy" id="1294268"/>
    <lineage>
        <taxon>Bacteria</taxon>
        <taxon>Bacillati</taxon>
        <taxon>Bacillota</taxon>
        <taxon>Bacilli</taxon>
        <taxon>Bacillales</taxon>
        <taxon>Paenibacillaceae</taxon>
        <taxon>Paenibacillus</taxon>
    </lineage>
</organism>
<dbReference type="Proteomes" id="UP000518605">
    <property type="component" value="Unassembled WGS sequence"/>
</dbReference>